<accession>A0A6I6GTU9</accession>
<feature type="transmembrane region" description="Helical" evidence="2">
    <location>
        <begin position="573"/>
        <end position="590"/>
    </location>
</feature>
<name>A0A6I6GTU9_9PSED</name>
<evidence type="ECO:0000256" key="3">
    <source>
        <dbReference type="SAM" id="SignalP"/>
    </source>
</evidence>
<feature type="transmembrane region" description="Helical" evidence="2">
    <location>
        <begin position="514"/>
        <end position="532"/>
    </location>
</feature>
<dbReference type="Proteomes" id="UP000426235">
    <property type="component" value="Chromosome"/>
</dbReference>
<dbReference type="EMBL" id="CP046621">
    <property type="protein sequence ID" value="QGW77962.1"/>
    <property type="molecule type" value="Genomic_DNA"/>
</dbReference>
<keyword evidence="3" id="KW-0732">Signal</keyword>
<proteinExistence type="predicted"/>
<feature type="signal peptide" evidence="3">
    <location>
        <begin position="1"/>
        <end position="36"/>
    </location>
</feature>
<keyword evidence="2" id="KW-0472">Membrane</keyword>
<feature type="transmembrane region" description="Helical" evidence="2">
    <location>
        <begin position="548"/>
        <end position="567"/>
    </location>
</feature>
<feature type="region of interest" description="Disordered" evidence="1">
    <location>
        <begin position="45"/>
        <end position="70"/>
    </location>
</feature>
<evidence type="ECO:0000313" key="4">
    <source>
        <dbReference type="EMBL" id="QGW77962.1"/>
    </source>
</evidence>
<keyword evidence="5" id="KW-1185">Reference proteome</keyword>
<organism evidence="4 5">
    <name type="scientific">Pseudomonas alkylphenolica</name>
    <dbReference type="NCBI Taxonomy" id="237609"/>
    <lineage>
        <taxon>Bacteria</taxon>
        <taxon>Pseudomonadati</taxon>
        <taxon>Pseudomonadota</taxon>
        <taxon>Gammaproteobacteria</taxon>
        <taxon>Pseudomonadales</taxon>
        <taxon>Pseudomonadaceae</taxon>
        <taxon>Pseudomonas</taxon>
    </lineage>
</organism>
<sequence>MQAKIVRCGKFSNRLLKLPLFATLLLFVICAQHVNAATSAKANTAPHENVAEAHTKQHAQAGGSVSAKHSFSPARNHEALLNGSPRDARVWINNLSTIELEFHLGSLNHDTLKKMEIEPTFRTGSETGMQLQQLNSMTEINRKKYIDYITSSISEQTKNFVLNLKPGAADLLLEFAHDKGIKEQDPSKLNTEVIQEWQRALSKELKELSDKFPLHDESGYELRKTILQMTSDHSLLSSSHENEYAKNALYDYLKTSGLSKYGIERWDFRAEHYEALWEVLHRLNDPIPGGEPELVFFLDSALARSSIVKMSEAWTEQGHLDPRLLSHQDSSRFLSEFSGKTLILIGHIENRQFVQDRGAGQDPLRLDIPALIEQAQQRGVFLVPIGCNSAKEGAFFGFTRPIHSDEVAELLKAIPVGTLSLGAFLSSFNKIGSISIDAENFNQYLEVTVHKSTSAGDIKDESAITVARYASPLRGSNPPFSAYQASWESANRPITDSGGIGAWRASYRSGPIKTLFGTGLTLALCGAAWIHIRKNIIRRRKLISRSEMWALRGVFAVAFIFFAGALVRIFWTIGWMTLALAAAFFLACILEPDKKERA</sequence>
<reference evidence="4" key="1">
    <citation type="submission" date="2019-12" db="EMBL/GenBank/DDBJ databases">
        <title>Hybrid Genome Assemblies of two High G+C Isolates from Undergraduate Microbiology Courses.</title>
        <authorList>
            <person name="Ne Ville C.J."/>
            <person name="Enright D."/>
            <person name="Hernandez I."/>
            <person name="Dodsworth J."/>
            <person name="Orwin P.M."/>
        </authorList>
    </citation>
    <scope>NUCLEOTIDE SEQUENCE [LARGE SCALE GENOMIC DNA]</scope>
    <source>
        <strain evidence="4">Neo</strain>
    </source>
</reference>
<dbReference type="AlphaFoldDB" id="A0A6I6GTU9"/>
<evidence type="ECO:0008006" key="6">
    <source>
        <dbReference type="Google" id="ProtNLM"/>
    </source>
</evidence>
<evidence type="ECO:0000256" key="2">
    <source>
        <dbReference type="SAM" id="Phobius"/>
    </source>
</evidence>
<dbReference type="RefSeq" id="WP_157192908.1">
    <property type="nucleotide sequence ID" value="NZ_CP046621.1"/>
</dbReference>
<gene>
    <name evidence="4" type="ORF">GPJ81_15110</name>
</gene>
<keyword evidence="2" id="KW-0812">Transmembrane</keyword>
<feature type="chain" id="PRO_5026076870" description="Transmembrane protein" evidence="3">
    <location>
        <begin position="37"/>
        <end position="598"/>
    </location>
</feature>
<evidence type="ECO:0000256" key="1">
    <source>
        <dbReference type="SAM" id="MobiDB-lite"/>
    </source>
</evidence>
<protein>
    <recommendedName>
        <fullName evidence="6">Transmembrane protein</fullName>
    </recommendedName>
</protein>
<keyword evidence="2" id="KW-1133">Transmembrane helix</keyword>
<evidence type="ECO:0000313" key="5">
    <source>
        <dbReference type="Proteomes" id="UP000426235"/>
    </source>
</evidence>